<name>A0A2A6CI70_PRIPA</name>
<dbReference type="EnsemblMetazoa" id="PPA38013.1">
    <property type="protein sequence ID" value="PPA38013.1"/>
    <property type="gene ID" value="WBGene00276382"/>
</dbReference>
<keyword evidence="2" id="KW-1185">Reference proteome</keyword>
<reference evidence="2" key="1">
    <citation type="journal article" date="2008" name="Nat. Genet.">
        <title>The Pristionchus pacificus genome provides a unique perspective on nematode lifestyle and parasitism.</title>
        <authorList>
            <person name="Dieterich C."/>
            <person name="Clifton S.W."/>
            <person name="Schuster L.N."/>
            <person name="Chinwalla A."/>
            <person name="Delehaunty K."/>
            <person name="Dinkelacker I."/>
            <person name="Fulton L."/>
            <person name="Fulton R."/>
            <person name="Godfrey J."/>
            <person name="Minx P."/>
            <person name="Mitreva M."/>
            <person name="Roeseler W."/>
            <person name="Tian H."/>
            <person name="Witte H."/>
            <person name="Yang S.P."/>
            <person name="Wilson R.K."/>
            <person name="Sommer R.J."/>
        </authorList>
    </citation>
    <scope>NUCLEOTIDE SEQUENCE [LARGE SCALE GENOMIC DNA]</scope>
    <source>
        <strain evidence="2">PS312</strain>
    </source>
</reference>
<organism evidence="1 2">
    <name type="scientific">Pristionchus pacificus</name>
    <name type="common">Parasitic nematode worm</name>
    <dbReference type="NCBI Taxonomy" id="54126"/>
    <lineage>
        <taxon>Eukaryota</taxon>
        <taxon>Metazoa</taxon>
        <taxon>Ecdysozoa</taxon>
        <taxon>Nematoda</taxon>
        <taxon>Chromadorea</taxon>
        <taxon>Rhabditida</taxon>
        <taxon>Rhabditina</taxon>
        <taxon>Diplogasteromorpha</taxon>
        <taxon>Diplogasteroidea</taxon>
        <taxon>Neodiplogasteridae</taxon>
        <taxon>Pristionchus</taxon>
    </lineage>
</organism>
<dbReference type="AlphaFoldDB" id="A0A2A6CI70"/>
<accession>A0A8R1YTF9</accession>
<accession>A0A2A6CI70</accession>
<sequence>MSAGYLSIFLVLSILVAPSRPVHVLTAEEERCATFALHKMAVEPDLVFKKRLATALKIVSNIHNEKQ</sequence>
<evidence type="ECO:0000313" key="1">
    <source>
        <dbReference type="EnsemblMetazoa" id="PPA38013.1"/>
    </source>
</evidence>
<evidence type="ECO:0000313" key="2">
    <source>
        <dbReference type="Proteomes" id="UP000005239"/>
    </source>
</evidence>
<gene>
    <name evidence="1" type="primary">WBGene00276382</name>
</gene>
<dbReference type="Proteomes" id="UP000005239">
    <property type="component" value="Unassembled WGS sequence"/>
</dbReference>
<protein>
    <submittedName>
        <fullName evidence="1">Uncharacterized protein</fullName>
    </submittedName>
</protein>
<proteinExistence type="predicted"/>
<reference evidence="1" key="2">
    <citation type="submission" date="2022-06" db="UniProtKB">
        <authorList>
            <consortium name="EnsemblMetazoa"/>
        </authorList>
    </citation>
    <scope>IDENTIFICATION</scope>
    <source>
        <strain evidence="1">PS312</strain>
    </source>
</reference>